<dbReference type="EMBL" id="CM047906">
    <property type="protein sequence ID" value="KAJ0086054.1"/>
    <property type="molecule type" value="Genomic_DNA"/>
</dbReference>
<proteinExistence type="predicted"/>
<accession>A0ACC1AHQ0</accession>
<reference evidence="2" key="1">
    <citation type="journal article" date="2023" name="G3 (Bethesda)">
        <title>Genome assembly and association tests identify interacting loci associated with vigor, precocity, and sex in interspecific pistachio rootstocks.</title>
        <authorList>
            <person name="Palmer W."/>
            <person name="Jacygrad E."/>
            <person name="Sagayaradj S."/>
            <person name="Cavanaugh K."/>
            <person name="Han R."/>
            <person name="Bertier L."/>
            <person name="Beede B."/>
            <person name="Kafkas S."/>
            <person name="Golino D."/>
            <person name="Preece J."/>
            <person name="Michelmore R."/>
        </authorList>
    </citation>
    <scope>NUCLEOTIDE SEQUENCE [LARGE SCALE GENOMIC DNA]</scope>
</reference>
<dbReference type="Proteomes" id="UP001164250">
    <property type="component" value="Chromosome 10"/>
</dbReference>
<evidence type="ECO:0000313" key="2">
    <source>
        <dbReference type="Proteomes" id="UP001164250"/>
    </source>
</evidence>
<comment type="caution">
    <text evidence="1">The sequence shown here is derived from an EMBL/GenBank/DDBJ whole genome shotgun (WGS) entry which is preliminary data.</text>
</comment>
<protein>
    <submittedName>
        <fullName evidence="1">Uncharacterized protein</fullName>
    </submittedName>
</protein>
<sequence>MRRSLWRIPYRSIADTLCKSKLHEHGPRNVAPKLELSTLTASGHGKNSTTMSMQMQIVHALRTDERSRASYLLSDLVRGNHLLDATDFIHILQYCARSPDPLYELAKNSEGCSKCCKLCHNLRLQKMPELCCIEKFVMETWRMTEEKEIGLNNTCYLLMIRALCKGGYLEEAFNLINFLGKSHGMYPILPMYNCFLGACAKMQSMIHANLCLELMETQMVGKNEITYTELLKVCKLY</sequence>
<name>A0ACC1AHQ0_9ROSI</name>
<organism evidence="1 2">
    <name type="scientific">Pistacia atlantica</name>
    <dbReference type="NCBI Taxonomy" id="434234"/>
    <lineage>
        <taxon>Eukaryota</taxon>
        <taxon>Viridiplantae</taxon>
        <taxon>Streptophyta</taxon>
        <taxon>Embryophyta</taxon>
        <taxon>Tracheophyta</taxon>
        <taxon>Spermatophyta</taxon>
        <taxon>Magnoliopsida</taxon>
        <taxon>eudicotyledons</taxon>
        <taxon>Gunneridae</taxon>
        <taxon>Pentapetalae</taxon>
        <taxon>rosids</taxon>
        <taxon>malvids</taxon>
        <taxon>Sapindales</taxon>
        <taxon>Anacardiaceae</taxon>
        <taxon>Pistacia</taxon>
    </lineage>
</organism>
<keyword evidence="2" id="KW-1185">Reference proteome</keyword>
<evidence type="ECO:0000313" key="1">
    <source>
        <dbReference type="EMBL" id="KAJ0086054.1"/>
    </source>
</evidence>
<gene>
    <name evidence="1" type="ORF">Patl1_09414</name>
</gene>